<dbReference type="Proteomes" id="UP000588586">
    <property type="component" value="Unassembled WGS sequence"/>
</dbReference>
<name>A0A849HAG9_9MICO</name>
<organism evidence="1 2">
    <name type="scientific">Knoellia koreensis</name>
    <dbReference type="NCBI Taxonomy" id="2730921"/>
    <lineage>
        <taxon>Bacteria</taxon>
        <taxon>Bacillati</taxon>
        <taxon>Actinomycetota</taxon>
        <taxon>Actinomycetes</taxon>
        <taxon>Micrococcales</taxon>
        <taxon>Intrasporangiaceae</taxon>
        <taxon>Knoellia</taxon>
    </lineage>
</organism>
<sequence length="347" mass="37681">MSDEDRPETGYAAGPAFVSPWQFLRGSVVFPVHREDGRLLAGSGPDGSVMWVCFTDLDAARAGMPEGYELKQGHVFEVLGNLPPGSGVWVDPGTPRWSTLLPDTVDELRPHATLVPWLASLVWEDFPRIEQGKGLRKELNRAAKSSSNIQALWLLGFQLQDAKPEGVVVVVPGADAGAAINDVMAALDRALGATPDTLGAISVTTFASLPGEAQQLVQRRLPVYSRIGVPKFEGPARNAVRHLSAVLVAEEARGNTVASLETALIDGQPAAVLKYPLDVDAIDLEFLLTDGHELRQQGDRWAVVCPHGDPSLLGGTESPGKWAQRAQRGWWKRWNKKPREKVPTFLQ</sequence>
<accession>A0A849HAG9</accession>
<protein>
    <submittedName>
        <fullName evidence="1">Uncharacterized protein</fullName>
    </submittedName>
</protein>
<gene>
    <name evidence="1" type="ORF">HJG52_00095</name>
</gene>
<comment type="caution">
    <text evidence="1">The sequence shown here is derived from an EMBL/GenBank/DDBJ whole genome shotgun (WGS) entry which is preliminary data.</text>
</comment>
<proteinExistence type="predicted"/>
<evidence type="ECO:0000313" key="2">
    <source>
        <dbReference type="Proteomes" id="UP000588586"/>
    </source>
</evidence>
<keyword evidence="2" id="KW-1185">Reference proteome</keyword>
<dbReference type="AlphaFoldDB" id="A0A849HAG9"/>
<dbReference type="EMBL" id="JABEPQ010000001">
    <property type="protein sequence ID" value="NNM44408.1"/>
    <property type="molecule type" value="Genomic_DNA"/>
</dbReference>
<evidence type="ECO:0000313" key="1">
    <source>
        <dbReference type="EMBL" id="NNM44408.1"/>
    </source>
</evidence>
<reference evidence="1 2" key="1">
    <citation type="submission" date="2020-04" db="EMBL/GenBank/DDBJ databases">
        <title>Knoellia sp. isolate from air conditioner.</title>
        <authorList>
            <person name="Chea S."/>
            <person name="Kim D.-U."/>
        </authorList>
    </citation>
    <scope>NUCLEOTIDE SEQUENCE [LARGE SCALE GENOMIC DNA]</scope>
    <source>
        <strain evidence="1 2">DB2414S</strain>
    </source>
</reference>
<dbReference type="RefSeq" id="WP_171241566.1">
    <property type="nucleotide sequence ID" value="NZ_JABEPQ010000001.1"/>
</dbReference>